<dbReference type="AlphaFoldDB" id="A0A3P3QT44"/>
<name>A0A3P3QT44_9GAMM</name>
<evidence type="ECO:0000313" key="3">
    <source>
        <dbReference type="Proteomes" id="UP000276260"/>
    </source>
</evidence>
<dbReference type="Pfam" id="PF07027">
    <property type="entry name" value="DUF1318"/>
    <property type="match status" value="1"/>
</dbReference>
<gene>
    <name evidence="2" type="ORF">EIK76_05130</name>
</gene>
<sequence>MKTVHKLVLSALFAISLPVLAMDLQQAMSALSSAKSQGLVGEQPNGYLGVVGSSAQAEQIAELINKARKAEYQKLAAKNGIQLADVEAMAGQKAIEKTEAGHYIQLNGQWQKK</sequence>
<dbReference type="PIRSF" id="PIRSF025560">
    <property type="entry name" value="UCP025560"/>
    <property type="match status" value="1"/>
</dbReference>
<evidence type="ECO:0000313" key="2">
    <source>
        <dbReference type="EMBL" id="RRJ23453.1"/>
    </source>
</evidence>
<evidence type="ECO:0000256" key="1">
    <source>
        <dbReference type="SAM" id="SignalP"/>
    </source>
</evidence>
<reference evidence="2 3" key="1">
    <citation type="submission" date="2018-11" db="EMBL/GenBank/DDBJ databases">
        <title>Draft genome analysis of Rheinheimera mesophila isolated from an industrial waste site.</title>
        <authorList>
            <person name="Yu Q."/>
            <person name="Qi Y."/>
            <person name="Zhang H."/>
            <person name="Lu Y."/>
            <person name="Pu J."/>
        </authorList>
    </citation>
    <scope>NUCLEOTIDE SEQUENCE [LARGE SCALE GENOMIC DNA]</scope>
    <source>
        <strain evidence="2 3">IITR13</strain>
    </source>
</reference>
<dbReference type="RefSeq" id="WP_046519964.1">
    <property type="nucleotide sequence ID" value="NZ_LAVS01000021.1"/>
</dbReference>
<feature type="chain" id="PRO_5018579659" evidence="1">
    <location>
        <begin position="22"/>
        <end position="113"/>
    </location>
</feature>
<comment type="caution">
    <text evidence="2">The sequence shown here is derived from an EMBL/GenBank/DDBJ whole genome shotgun (WGS) entry which is preliminary data.</text>
</comment>
<feature type="signal peptide" evidence="1">
    <location>
        <begin position="1"/>
        <end position="21"/>
    </location>
</feature>
<organism evidence="2 3">
    <name type="scientific">Rheinheimera mesophila</name>
    <dbReference type="NCBI Taxonomy" id="1547515"/>
    <lineage>
        <taxon>Bacteria</taxon>
        <taxon>Pseudomonadati</taxon>
        <taxon>Pseudomonadota</taxon>
        <taxon>Gammaproteobacteria</taxon>
        <taxon>Chromatiales</taxon>
        <taxon>Chromatiaceae</taxon>
        <taxon>Rheinheimera</taxon>
    </lineage>
</organism>
<keyword evidence="1" id="KW-0732">Signal</keyword>
<keyword evidence="3" id="KW-1185">Reference proteome</keyword>
<proteinExistence type="predicted"/>
<dbReference type="EMBL" id="RRCF01000001">
    <property type="protein sequence ID" value="RRJ23453.1"/>
    <property type="molecule type" value="Genomic_DNA"/>
</dbReference>
<protein>
    <submittedName>
        <fullName evidence="2">DUF1318 domain-containing protein</fullName>
    </submittedName>
</protein>
<dbReference type="Proteomes" id="UP000276260">
    <property type="component" value="Unassembled WGS sequence"/>
</dbReference>
<dbReference type="InterPro" id="IPR008309">
    <property type="entry name" value="YdbL"/>
</dbReference>
<accession>A0A3P3QT44</accession>
<dbReference type="OrthoDB" id="9798130at2"/>